<reference evidence="1" key="1">
    <citation type="journal article" date="2020" name="Nature">
        <title>Giant virus diversity and host interactions through global metagenomics.</title>
        <authorList>
            <person name="Schulz F."/>
            <person name="Roux S."/>
            <person name="Paez-Espino D."/>
            <person name="Jungbluth S."/>
            <person name="Walsh D.A."/>
            <person name="Denef V.J."/>
            <person name="McMahon K.D."/>
            <person name="Konstantinidis K.T."/>
            <person name="Eloe-Fadrosh E.A."/>
            <person name="Kyrpides N.C."/>
            <person name="Woyke T."/>
        </authorList>
    </citation>
    <scope>NUCLEOTIDE SEQUENCE</scope>
    <source>
        <strain evidence="1">GVMAG-M-3300025652-16</strain>
    </source>
</reference>
<organism evidence="1">
    <name type="scientific">viral metagenome</name>
    <dbReference type="NCBI Taxonomy" id="1070528"/>
    <lineage>
        <taxon>unclassified sequences</taxon>
        <taxon>metagenomes</taxon>
        <taxon>organismal metagenomes</taxon>
    </lineage>
</organism>
<dbReference type="EMBL" id="MN740292">
    <property type="protein sequence ID" value="QHT98417.1"/>
    <property type="molecule type" value="Genomic_DNA"/>
</dbReference>
<evidence type="ECO:0000313" key="1">
    <source>
        <dbReference type="EMBL" id="QHT98417.1"/>
    </source>
</evidence>
<dbReference type="AlphaFoldDB" id="A0A6C0J390"/>
<sequence>MRPNMAIRKKRIKLSREVVHDLKEVSKLSCVKQWEFAGNIKYKNFEFSKPNIVTSKKRNRVEGPEIDRVWYSEMSFHTHPGIGHHDGTVCQNTPIFATLPSNADFEAFIKGFPEMQVNIICDSHGYYVINILKSAYMRASPLPEAVHEYMRKVRSRPFMRICVFSDNGIEYFQTTIKNWKREINDYVDPEMMKLFGISIRYYGYDDDPPIVTVYRDIDVA</sequence>
<protein>
    <submittedName>
        <fullName evidence="1">Uncharacterized protein</fullName>
    </submittedName>
</protein>
<accession>A0A6C0J390</accession>
<proteinExistence type="predicted"/>
<name>A0A6C0J390_9ZZZZ</name>